<proteinExistence type="inferred from homology"/>
<comment type="catalytic activity">
    <reaction evidence="1">
        <text>Transfers a segment of a (1-&gt;4)-alpha-D-glucan chain to a primary hydroxy group in a similar glucan chain.</text>
        <dbReference type="EC" id="2.4.1.18"/>
    </reaction>
</comment>
<accession>A0A9D4Z6H8</accession>
<dbReference type="Gene3D" id="2.60.40.10">
    <property type="entry name" value="Immunoglobulins"/>
    <property type="match status" value="1"/>
</dbReference>
<dbReference type="GO" id="GO:0003844">
    <property type="term" value="F:1,4-alpha-glucan branching enzyme activity"/>
    <property type="evidence" value="ECO:0007669"/>
    <property type="project" value="UniProtKB-EC"/>
</dbReference>
<gene>
    <name evidence="11" type="ORF">GOP47_0021721</name>
</gene>
<dbReference type="InterPro" id="IPR006048">
    <property type="entry name" value="A-amylase/branching_C"/>
</dbReference>
<dbReference type="SUPFAM" id="SSF51011">
    <property type="entry name" value="Glycosyl hydrolase domain"/>
    <property type="match status" value="1"/>
</dbReference>
<dbReference type="CDD" id="cd02854">
    <property type="entry name" value="E_set_GBE_euk_N"/>
    <property type="match status" value="1"/>
</dbReference>
<feature type="active site" description="Proton donor" evidence="9">
    <location>
        <position position="474"/>
    </location>
</feature>
<dbReference type="SUPFAM" id="SSF81296">
    <property type="entry name" value="E set domains"/>
    <property type="match status" value="1"/>
</dbReference>
<evidence type="ECO:0000256" key="1">
    <source>
        <dbReference type="ARBA" id="ARBA00000826"/>
    </source>
</evidence>
<dbReference type="OrthoDB" id="196493at2759"/>
<feature type="active site" description="Nucleophile" evidence="9">
    <location>
        <position position="419"/>
    </location>
</feature>
<reference evidence="11" key="1">
    <citation type="submission" date="2021-01" db="EMBL/GenBank/DDBJ databases">
        <title>Adiantum capillus-veneris genome.</title>
        <authorList>
            <person name="Fang Y."/>
            <person name="Liao Q."/>
        </authorList>
    </citation>
    <scope>NUCLEOTIDE SEQUENCE</scope>
    <source>
        <strain evidence="11">H3</strain>
        <tissue evidence="11">Leaf</tissue>
    </source>
</reference>
<evidence type="ECO:0000256" key="5">
    <source>
        <dbReference type="ARBA" id="ARBA00012541"/>
    </source>
</evidence>
<sequence length="770" mass="87818">MGTAVPSSPIASLLPLKSSKSRREAEAVSSSPFPLQSFKHLCKQALIARNKELLPSCNKVDSFATNVSTSKGDLLHSDLAMDKELLKIFQVDPELVPHAQHLNYRYEQYLKCKEKIKKYEGGLENFSSGFTKFGFNRGGDCIVYREWAPAAQSAQLIGDFNNWDGSQHKMEKDGFGVWTIKICDTNGKPAIPHGSKVKIRLQQGDGTWHDRISAWIRWAKAEPGKFGASYDGIYWNPPASEKYEFKHPPPSKPLTPRIYEAHVGMSSVEPRVATYTEFADKVLPRIKSNNYNTVQLMAVMEHSYYASFGYHVTNFFAVSSRSGTPEELKYLIDKAHSLGLRVLIDVVHSHASNNITDGLNGYDFGQSSESSYFHTGDRGYHKLWDSRLFNYGNWEVQRFLLSNLRWWLDEYKFDGFRLDGVTSMLYHHHGIHISFTGSYFQYFGLGTDVEAVVYLMLANDLIHELYPDATVIAEDVSGMPTLCRPVHEGGVGFDYRLSMGIPDQWIRLLKDVRDEHWNMGEICGTLMNRRYTEKCVAYAESHDQSIVGDKTFAFLLMDKEMYTGMSTLKSISPIVDRGIALHKMLHFLTMALGGEGYLNFMGNEFGHPEWIDFPREGNNWNYDKCRRRWDLLDTDHLKYKFMNNFDRAMNELDERFSFLISSNQFISCTSEDEKVIVFEKGVLVFVFNFHPLNTYEGYKVGCDLPGKYRIALDSDSLEFGGHGRVGHGIDHFTNPEGVPGKPDTNFNNRPNSFMVLSPARSCQVYFKVKE</sequence>
<dbReference type="GO" id="GO:0009501">
    <property type="term" value="C:amyloplast"/>
    <property type="evidence" value="ECO:0007669"/>
    <property type="project" value="UniProtKB-SubCell"/>
</dbReference>
<dbReference type="Pfam" id="PF02806">
    <property type="entry name" value="Alpha-amylase_C"/>
    <property type="match status" value="1"/>
</dbReference>
<dbReference type="Gene3D" id="3.20.20.80">
    <property type="entry name" value="Glycosidases"/>
    <property type="match status" value="1"/>
</dbReference>
<dbReference type="InterPro" id="IPR004193">
    <property type="entry name" value="Glyco_hydro_13_N"/>
</dbReference>
<evidence type="ECO:0000256" key="8">
    <source>
        <dbReference type="ARBA" id="ARBA00060592"/>
    </source>
</evidence>
<evidence type="ECO:0000313" key="11">
    <source>
        <dbReference type="EMBL" id="KAI5063174.1"/>
    </source>
</evidence>
<dbReference type="PIRSF" id="PIRSF000463">
    <property type="entry name" value="GlgB"/>
    <property type="match status" value="1"/>
</dbReference>
<evidence type="ECO:0000256" key="9">
    <source>
        <dbReference type="PIRSR" id="PIRSR000463-1"/>
    </source>
</evidence>
<dbReference type="FunFam" id="2.60.40.10:FF:000250">
    <property type="entry name" value="1,4-alpha-glucan-branching enzyme, chloroplastic/amyloplastic"/>
    <property type="match status" value="1"/>
</dbReference>
<keyword evidence="7" id="KW-0934">Plastid</keyword>
<dbReference type="InterPro" id="IPR037439">
    <property type="entry name" value="Branching_enzy"/>
</dbReference>
<evidence type="ECO:0000256" key="7">
    <source>
        <dbReference type="ARBA" id="ARBA00023234"/>
    </source>
</evidence>
<dbReference type="Pfam" id="PF00128">
    <property type="entry name" value="Alpha-amylase"/>
    <property type="match status" value="1"/>
</dbReference>
<dbReference type="Gene3D" id="2.60.40.1180">
    <property type="entry name" value="Golgi alpha-mannosidase II"/>
    <property type="match status" value="1"/>
</dbReference>
<dbReference type="GO" id="GO:0005978">
    <property type="term" value="P:glycogen biosynthetic process"/>
    <property type="evidence" value="ECO:0007669"/>
    <property type="project" value="InterPro"/>
</dbReference>
<keyword evidence="12" id="KW-1185">Reference proteome</keyword>
<evidence type="ECO:0000313" key="12">
    <source>
        <dbReference type="Proteomes" id="UP000886520"/>
    </source>
</evidence>
<dbReference type="InterPro" id="IPR013780">
    <property type="entry name" value="Glyco_hydro_b"/>
</dbReference>
<dbReference type="GO" id="GO:0004553">
    <property type="term" value="F:hydrolase activity, hydrolyzing O-glycosyl compounds"/>
    <property type="evidence" value="ECO:0007669"/>
    <property type="project" value="InterPro"/>
</dbReference>
<evidence type="ECO:0000256" key="6">
    <source>
        <dbReference type="ARBA" id="ARBA00022679"/>
    </source>
</evidence>
<name>A0A9D4Z6H8_ADICA</name>
<keyword evidence="6" id="KW-0808">Transferase</keyword>
<dbReference type="InterPro" id="IPR013783">
    <property type="entry name" value="Ig-like_fold"/>
</dbReference>
<comment type="pathway">
    <text evidence="8">Glycan biosynthesis.</text>
</comment>
<dbReference type="InterPro" id="IPR017853">
    <property type="entry name" value="GH"/>
</dbReference>
<dbReference type="PANTHER" id="PTHR43651">
    <property type="entry name" value="1,4-ALPHA-GLUCAN-BRANCHING ENZYME"/>
    <property type="match status" value="1"/>
</dbReference>
<dbReference type="InterPro" id="IPR014756">
    <property type="entry name" value="Ig_E-set"/>
</dbReference>
<dbReference type="PANTHER" id="PTHR43651:SF2">
    <property type="entry name" value="1,4-ALPHA-GLUCAN-BRANCHING ENZYME, CHLOROPLASTIC_AMYLOPLASTIC"/>
    <property type="match status" value="1"/>
</dbReference>
<feature type="domain" description="Glycosyl hydrolase family 13 catalytic" evidence="10">
    <location>
        <begin position="273"/>
        <end position="638"/>
    </location>
</feature>
<dbReference type="SMART" id="SM00642">
    <property type="entry name" value="Aamy"/>
    <property type="match status" value="1"/>
</dbReference>
<dbReference type="EMBL" id="JABFUD020000021">
    <property type="protein sequence ID" value="KAI5063174.1"/>
    <property type="molecule type" value="Genomic_DNA"/>
</dbReference>
<dbReference type="EC" id="2.4.1.18" evidence="5"/>
<dbReference type="FunFam" id="3.20.20.80:FF:000001">
    <property type="entry name" value="1,4-alpha-glucan branching enzyme"/>
    <property type="match status" value="1"/>
</dbReference>
<dbReference type="Pfam" id="PF02922">
    <property type="entry name" value="CBM_48"/>
    <property type="match status" value="1"/>
</dbReference>
<protein>
    <recommendedName>
        <fullName evidence="5">1,4-alpha-glucan branching enzyme</fullName>
        <ecNumber evidence="5">2.4.1.18</ecNumber>
    </recommendedName>
</protein>
<comment type="subcellular location">
    <subcellularLocation>
        <location evidence="2">Plastid</location>
        <location evidence="2">Amyloplast</location>
    </subcellularLocation>
</comment>
<evidence type="ECO:0000256" key="4">
    <source>
        <dbReference type="ARBA" id="ARBA00011245"/>
    </source>
</evidence>
<dbReference type="SUPFAM" id="SSF51445">
    <property type="entry name" value="(Trans)glycosidases"/>
    <property type="match status" value="1"/>
</dbReference>
<dbReference type="InterPro" id="IPR006047">
    <property type="entry name" value="GH13_cat_dom"/>
</dbReference>
<dbReference type="FunFam" id="2.60.40.1180:FF:000003">
    <property type="entry name" value="1,4-alpha-glucan-branching enzyme, chloroplastic/amyloplastic"/>
    <property type="match status" value="1"/>
</dbReference>
<dbReference type="CDD" id="cd11321">
    <property type="entry name" value="AmyAc_bac_euk_BE"/>
    <property type="match status" value="1"/>
</dbReference>
<comment type="caution">
    <text evidence="11">The sequence shown here is derived from an EMBL/GenBank/DDBJ whole genome shotgun (WGS) entry which is preliminary data.</text>
</comment>
<dbReference type="GO" id="GO:0043169">
    <property type="term" value="F:cation binding"/>
    <property type="evidence" value="ECO:0007669"/>
    <property type="project" value="InterPro"/>
</dbReference>
<comment type="subunit">
    <text evidence="4">Monomer.</text>
</comment>
<organism evidence="11 12">
    <name type="scientific">Adiantum capillus-veneris</name>
    <name type="common">Maidenhair fern</name>
    <dbReference type="NCBI Taxonomy" id="13818"/>
    <lineage>
        <taxon>Eukaryota</taxon>
        <taxon>Viridiplantae</taxon>
        <taxon>Streptophyta</taxon>
        <taxon>Embryophyta</taxon>
        <taxon>Tracheophyta</taxon>
        <taxon>Polypodiopsida</taxon>
        <taxon>Polypodiidae</taxon>
        <taxon>Polypodiales</taxon>
        <taxon>Pteridineae</taxon>
        <taxon>Pteridaceae</taxon>
        <taxon>Vittarioideae</taxon>
        <taxon>Adiantum</taxon>
    </lineage>
</organism>
<evidence type="ECO:0000259" key="10">
    <source>
        <dbReference type="SMART" id="SM00642"/>
    </source>
</evidence>
<evidence type="ECO:0000256" key="2">
    <source>
        <dbReference type="ARBA" id="ARBA00004602"/>
    </source>
</evidence>
<evidence type="ECO:0000256" key="3">
    <source>
        <dbReference type="ARBA" id="ARBA00009000"/>
    </source>
</evidence>
<comment type="similarity">
    <text evidence="3">Belongs to the glycosyl hydrolase 13 family. GlgB subfamily.</text>
</comment>
<keyword evidence="7" id="KW-0035">Amyloplast</keyword>
<dbReference type="Proteomes" id="UP000886520">
    <property type="component" value="Chromosome 21"/>
</dbReference>
<dbReference type="AlphaFoldDB" id="A0A9D4Z6H8"/>